<dbReference type="SUPFAM" id="SSF63411">
    <property type="entry name" value="LuxS/MPP-like metallohydrolase"/>
    <property type="match status" value="2"/>
</dbReference>
<sequence>MDKQTYADADETLYRQVLPNGLTVIVVPKADYHKTYALMTTNYGSIDTRFIPLGGDQFVDTPDGIAHFLEHKLFEKADHDAFDLFGETGANANAFTGATRTSYLFSTTAAVETNLETLLDFVQDPYFTDQTVNKEKGIIGQEIQMYQDDPGWRLYFGMIGNLYPTHPVHIDVAGTIDSIDKITPEMLYDVHRTFYQPSNMTLTIVGNVDPDAIVALVANNQAKKQLVNGPFTRGVEVDTDISTILPYRVLEMPIVQPKSIVGIKGTRDVQDDFEGLKYQIAVRLLLESIFGDSSELYLKWYDDGLIDDSFDFEYSAQRTYNFATIGSDTNDPAAFSDAVIDVINRGVDQPELNEARFKQLQRAALGKYYQSLNSLEGIANQLSAQSFGTSTLFDFPKALNSLTLADLQQVATEFLNVDAVSVFHLLSEGE</sequence>
<dbReference type="RefSeq" id="WP_057893365.1">
    <property type="nucleotide sequence ID" value="NZ_AYZQ01000001.1"/>
</dbReference>
<dbReference type="InterPro" id="IPR011249">
    <property type="entry name" value="Metalloenz_LuxS/M16"/>
</dbReference>
<dbReference type="PANTHER" id="PTHR11851:SF134">
    <property type="entry name" value="ZINC-DEPENDENT PROTEASE"/>
    <property type="match status" value="1"/>
</dbReference>
<dbReference type="PANTHER" id="PTHR11851">
    <property type="entry name" value="METALLOPROTEASE"/>
    <property type="match status" value="1"/>
</dbReference>
<name>A0A0R2B7A0_9LACO</name>
<evidence type="ECO:0000313" key="3">
    <source>
        <dbReference type="EMBL" id="KRM72331.1"/>
    </source>
</evidence>
<dbReference type="EMBL" id="AYZQ01000001">
    <property type="protein sequence ID" value="KRM72331.1"/>
    <property type="molecule type" value="Genomic_DNA"/>
</dbReference>
<accession>A0A0R2B7A0</accession>
<dbReference type="Pfam" id="PF05193">
    <property type="entry name" value="Peptidase_M16_C"/>
    <property type="match status" value="1"/>
</dbReference>
<evidence type="ECO:0000259" key="1">
    <source>
        <dbReference type="Pfam" id="PF00675"/>
    </source>
</evidence>
<dbReference type="NCBIfam" id="NF047421">
    <property type="entry name" value="YfmH_fam"/>
    <property type="match status" value="1"/>
</dbReference>
<dbReference type="Gene3D" id="3.30.830.10">
    <property type="entry name" value="Metalloenzyme, LuxS/M16 peptidase-like"/>
    <property type="match status" value="2"/>
</dbReference>
<reference evidence="3 4" key="1">
    <citation type="journal article" date="2015" name="Genome Announc.">
        <title>Expanding the biotechnology potential of lactobacilli through comparative genomics of 213 strains and associated genera.</title>
        <authorList>
            <person name="Sun Z."/>
            <person name="Harris H.M."/>
            <person name="McCann A."/>
            <person name="Guo C."/>
            <person name="Argimon S."/>
            <person name="Zhang W."/>
            <person name="Yang X."/>
            <person name="Jeffery I.B."/>
            <person name="Cooney J.C."/>
            <person name="Kagawa T.F."/>
            <person name="Liu W."/>
            <person name="Song Y."/>
            <person name="Salvetti E."/>
            <person name="Wrobel A."/>
            <person name="Rasinkangas P."/>
            <person name="Parkhill J."/>
            <person name="Rea M.C."/>
            <person name="O'Sullivan O."/>
            <person name="Ritari J."/>
            <person name="Douillard F.P."/>
            <person name="Paul Ross R."/>
            <person name="Yang R."/>
            <person name="Briner A.E."/>
            <person name="Felis G.E."/>
            <person name="de Vos W.M."/>
            <person name="Barrangou R."/>
            <person name="Klaenhammer T.R."/>
            <person name="Caufield P.W."/>
            <person name="Cui Y."/>
            <person name="Zhang H."/>
            <person name="O'Toole P.W."/>
        </authorList>
    </citation>
    <scope>NUCLEOTIDE SEQUENCE [LARGE SCALE GENOMIC DNA]</scope>
    <source>
        <strain evidence="3 4">DSM 23927</strain>
    </source>
</reference>
<proteinExistence type="predicted"/>
<gene>
    <name evidence="3" type="ORF">FC34_GL000031</name>
</gene>
<protein>
    <submittedName>
        <fullName evidence="3">Zn-dependent peptidase</fullName>
    </submittedName>
</protein>
<dbReference type="PATRIC" id="fig|1423727.3.peg.32"/>
<dbReference type="OrthoDB" id="9811314at2"/>
<evidence type="ECO:0000313" key="4">
    <source>
        <dbReference type="Proteomes" id="UP000051672"/>
    </source>
</evidence>
<keyword evidence="4" id="KW-1185">Reference proteome</keyword>
<dbReference type="STRING" id="1423727.FC34_GL000031"/>
<evidence type="ECO:0000259" key="2">
    <source>
        <dbReference type="Pfam" id="PF05193"/>
    </source>
</evidence>
<dbReference type="GO" id="GO:0046872">
    <property type="term" value="F:metal ion binding"/>
    <property type="evidence" value="ECO:0007669"/>
    <property type="project" value="InterPro"/>
</dbReference>
<dbReference type="InterPro" id="IPR007863">
    <property type="entry name" value="Peptidase_M16_C"/>
</dbReference>
<feature type="domain" description="Peptidase M16 C-terminal" evidence="2">
    <location>
        <begin position="181"/>
        <end position="361"/>
    </location>
</feature>
<comment type="caution">
    <text evidence="3">The sequence shown here is derived from an EMBL/GenBank/DDBJ whole genome shotgun (WGS) entry which is preliminary data.</text>
</comment>
<dbReference type="InterPro" id="IPR050361">
    <property type="entry name" value="MPP/UQCRC_Complex"/>
</dbReference>
<dbReference type="Pfam" id="PF00675">
    <property type="entry name" value="Peptidase_M16"/>
    <property type="match status" value="1"/>
</dbReference>
<dbReference type="AlphaFoldDB" id="A0A0R2B7A0"/>
<dbReference type="Proteomes" id="UP000051672">
    <property type="component" value="Unassembled WGS sequence"/>
</dbReference>
<dbReference type="InterPro" id="IPR011765">
    <property type="entry name" value="Pept_M16_N"/>
</dbReference>
<organism evidence="3 4">
    <name type="scientific">Lacticaseibacillus brantae DSM 23927</name>
    <dbReference type="NCBI Taxonomy" id="1423727"/>
    <lineage>
        <taxon>Bacteria</taxon>
        <taxon>Bacillati</taxon>
        <taxon>Bacillota</taxon>
        <taxon>Bacilli</taxon>
        <taxon>Lactobacillales</taxon>
        <taxon>Lactobacillaceae</taxon>
        <taxon>Lacticaseibacillus</taxon>
    </lineage>
</organism>
<feature type="domain" description="Peptidase M16 N-terminal" evidence="1">
    <location>
        <begin position="62"/>
        <end position="150"/>
    </location>
</feature>